<dbReference type="AlphaFoldDB" id="W9XBW0"/>
<feature type="compositionally biased region" description="Low complexity" evidence="1">
    <location>
        <begin position="144"/>
        <end position="159"/>
    </location>
</feature>
<dbReference type="GeneID" id="19174028"/>
<organism evidence="2 3">
    <name type="scientific">Capronia epimyces CBS 606.96</name>
    <dbReference type="NCBI Taxonomy" id="1182542"/>
    <lineage>
        <taxon>Eukaryota</taxon>
        <taxon>Fungi</taxon>
        <taxon>Dikarya</taxon>
        <taxon>Ascomycota</taxon>
        <taxon>Pezizomycotina</taxon>
        <taxon>Eurotiomycetes</taxon>
        <taxon>Chaetothyriomycetidae</taxon>
        <taxon>Chaetothyriales</taxon>
        <taxon>Herpotrichiellaceae</taxon>
        <taxon>Capronia</taxon>
    </lineage>
</organism>
<keyword evidence="3" id="KW-1185">Reference proteome</keyword>
<evidence type="ECO:0000256" key="1">
    <source>
        <dbReference type="SAM" id="MobiDB-lite"/>
    </source>
</evidence>
<feature type="compositionally biased region" description="Low complexity" evidence="1">
    <location>
        <begin position="119"/>
        <end position="132"/>
    </location>
</feature>
<feature type="compositionally biased region" description="Basic and acidic residues" evidence="1">
    <location>
        <begin position="345"/>
        <end position="367"/>
    </location>
</feature>
<dbReference type="eggNOG" id="ENOG502SCE7">
    <property type="taxonomic scope" value="Eukaryota"/>
</dbReference>
<feature type="region of interest" description="Disordered" evidence="1">
    <location>
        <begin position="260"/>
        <end position="279"/>
    </location>
</feature>
<evidence type="ECO:0000313" key="3">
    <source>
        <dbReference type="Proteomes" id="UP000019478"/>
    </source>
</evidence>
<feature type="region of interest" description="Disordered" evidence="1">
    <location>
        <begin position="98"/>
        <end position="188"/>
    </location>
</feature>
<sequence length="367" mass="40971">MFSISPPQPSSFFATNRPRFFHSPAHIHAPQTPSPLRTSRNANLNFMPNASIGSDASSLLSSSPIRTFTLDRATGYNDENEPESHDESAVFGIHLQKTKTPEGKMNNGEGRDADAALITPPNSGSGSTSNSNLMSTQPFMNGGSAYSSSTAISSRQTSSGWEHRSRNASPAATLARHAAQGREKKKTQFLDRIRRRRDDSRSELYGDQVLRMDFVRERKLWEDEMNRRAMLEQASVLSGEEDDIEPGADADMHEGGEPVLEADQTEHHQAEAEMSPTEDHDVHDALAEYYAHAMQDQESVPSAACGNDDYLIDDDEKEYDQLFREMIAKGWNETSTQKMPPPERQLIDHGQRPQETRERNESSMDLS</sequence>
<feature type="region of interest" description="Disordered" evidence="1">
    <location>
        <begin position="331"/>
        <end position="367"/>
    </location>
</feature>
<dbReference type="HOGENOM" id="CLU_057714_0_0_1"/>
<protein>
    <submittedName>
        <fullName evidence="2">Uncharacterized protein</fullName>
    </submittedName>
</protein>
<gene>
    <name evidence="2" type="ORF">A1O3_09947</name>
</gene>
<dbReference type="STRING" id="1182542.W9XBW0"/>
<dbReference type="OrthoDB" id="4161517at2759"/>
<proteinExistence type="predicted"/>
<name>W9XBW0_9EURO</name>
<accession>W9XBW0</accession>
<reference evidence="2 3" key="1">
    <citation type="submission" date="2013-03" db="EMBL/GenBank/DDBJ databases">
        <title>The Genome Sequence of Capronia epimyces CBS 606.96.</title>
        <authorList>
            <consortium name="The Broad Institute Genomics Platform"/>
            <person name="Cuomo C."/>
            <person name="de Hoog S."/>
            <person name="Gorbushina A."/>
            <person name="Walker B."/>
            <person name="Young S.K."/>
            <person name="Zeng Q."/>
            <person name="Gargeya S."/>
            <person name="Fitzgerald M."/>
            <person name="Haas B."/>
            <person name="Abouelleil A."/>
            <person name="Allen A.W."/>
            <person name="Alvarado L."/>
            <person name="Arachchi H.M."/>
            <person name="Berlin A.M."/>
            <person name="Chapman S.B."/>
            <person name="Gainer-Dewar J."/>
            <person name="Goldberg J."/>
            <person name="Griggs A."/>
            <person name="Gujja S."/>
            <person name="Hansen M."/>
            <person name="Howarth C."/>
            <person name="Imamovic A."/>
            <person name="Ireland A."/>
            <person name="Larimer J."/>
            <person name="McCowan C."/>
            <person name="Murphy C."/>
            <person name="Pearson M."/>
            <person name="Poon T.W."/>
            <person name="Priest M."/>
            <person name="Roberts A."/>
            <person name="Saif S."/>
            <person name="Shea T."/>
            <person name="Sisk P."/>
            <person name="Sykes S."/>
            <person name="Wortman J."/>
            <person name="Nusbaum C."/>
            <person name="Birren B."/>
        </authorList>
    </citation>
    <scope>NUCLEOTIDE SEQUENCE [LARGE SCALE GENOMIC DNA]</scope>
    <source>
        <strain evidence="2 3">CBS 606.96</strain>
    </source>
</reference>
<feature type="compositionally biased region" description="Acidic residues" evidence="1">
    <location>
        <begin position="239"/>
        <end position="248"/>
    </location>
</feature>
<dbReference type="Proteomes" id="UP000019478">
    <property type="component" value="Unassembled WGS sequence"/>
</dbReference>
<dbReference type="EMBL" id="AMGY01000010">
    <property type="protein sequence ID" value="EXJ77718.1"/>
    <property type="molecule type" value="Genomic_DNA"/>
</dbReference>
<evidence type="ECO:0000313" key="2">
    <source>
        <dbReference type="EMBL" id="EXJ77718.1"/>
    </source>
</evidence>
<comment type="caution">
    <text evidence="2">The sequence shown here is derived from an EMBL/GenBank/DDBJ whole genome shotgun (WGS) entry which is preliminary data.</text>
</comment>
<feature type="region of interest" description="Disordered" evidence="1">
    <location>
        <begin position="232"/>
        <end position="255"/>
    </location>
</feature>
<dbReference type="RefSeq" id="XP_007738228.1">
    <property type="nucleotide sequence ID" value="XM_007740038.1"/>
</dbReference>
<feature type="compositionally biased region" description="Basic and acidic residues" evidence="1">
    <location>
        <begin position="264"/>
        <end position="279"/>
    </location>
</feature>